<evidence type="ECO:0000313" key="2">
    <source>
        <dbReference type="Proteomes" id="UP000294200"/>
    </source>
</evidence>
<proteinExistence type="predicted"/>
<reference evidence="1 2" key="1">
    <citation type="submission" date="2017-02" db="EMBL/GenBank/DDBJ databases">
        <title>Paraburkholderia sophoroidis sp. nov. and Paraburkholderia steynii sp. nov. rhizobial symbionts of the fynbos legume Hypocalyptus sophoroides.</title>
        <authorList>
            <person name="Steenkamp E.T."/>
            <person name="Beukes C.W."/>
            <person name="Van Zyl E."/>
            <person name="Avontuur J."/>
            <person name="Chan W.Y."/>
            <person name="Hassen A."/>
            <person name="Palmer M."/>
            <person name="Mthombeni L."/>
            <person name="Phalane F."/>
            <person name="Sereme K."/>
            <person name="Venter S.N."/>
        </authorList>
    </citation>
    <scope>NUCLEOTIDE SEQUENCE [LARGE SCALE GENOMIC DNA]</scope>
    <source>
        <strain evidence="1 2">HC1.1ba</strain>
    </source>
</reference>
<name>A0A4R0XFR8_9BURK</name>
<dbReference type="EMBL" id="MWML01000013">
    <property type="protein sequence ID" value="TCG09336.1"/>
    <property type="molecule type" value="Genomic_DNA"/>
</dbReference>
<keyword evidence="2" id="KW-1185">Reference proteome</keyword>
<organism evidence="1 2">
    <name type="scientific">Paraburkholderia steynii</name>
    <dbReference type="NCBI Taxonomy" id="1245441"/>
    <lineage>
        <taxon>Bacteria</taxon>
        <taxon>Pseudomonadati</taxon>
        <taxon>Pseudomonadota</taxon>
        <taxon>Betaproteobacteria</taxon>
        <taxon>Burkholderiales</taxon>
        <taxon>Burkholderiaceae</taxon>
        <taxon>Paraburkholderia</taxon>
    </lineage>
</organism>
<dbReference type="Proteomes" id="UP000294200">
    <property type="component" value="Unassembled WGS sequence"/>
</dbReference>
<sequence>MTDEGEINIFRALDFIRDQAPAYAQAKAQRVYLENFRKSKKALLMRAAELKGHKTAAIQEREAYADDGYIEILAALQAATEEEERLRWMIVAAEAKIECWRTIEANRRAEARTL</sequence>
<evidence type="ECO:0000313" key="1">
    <source>
        <dbReference type="EMBL" id="TCG09336.1"/>
    </source>
</evidence>
<accession>A0A4R0XFR8</accession>
<gene>
    <name evidence="1" type="ORF">BZM27_05915</name>
</gene>
<protein>
    <submittedName>
        <fullName evidence="1">Uncharacterized protein</fullName>
    </submittedName>
</protein>
<comment type="caution">
    <text evidence="1">The sequence shown here is derived from an EMBL/GenBank/DDBJ whole genome shotgun (WGS) entry which is preliminary data.</text>
</comment>
<dbReference type="AlphaFoldDB" id="A0A4R0XFR8"/>